<dbReference type="InterPro" id="IPR036890">
    <property type="entry name" value="HATPase_C_sf"/>
</dbReference>
<dbReference type="GO" id="GO:0140662">
    <property type="term" value="F:ATP-dependent protein folding chaperone"/>
    <property type="evidence" value="ECO:0007669"/>
    <property type="project" value="InterPro"/>
</dbReference>
<keyword evidence="7" id="KW-1185">Reference proteome</keyword>
<protein>
    <submittedName>
        <fullName evidence="6">Histidine kinase-, DNA gyrase B-, and HSP90-like ATPase</fullName>
    </submittedName>
</protein>
<comment type="similarity">
    <text evidence="1">Belongs to the heat shock protein 90 family.</text>
</comment>
<evidence type="ECO:0000313" key="7">
    <source>
        <dbReference type="Proteomes" id="UP000243950"/>
    </source>
</evidence>
<dbReference type="InterPro" id="IPR001404">
    <property type="entry name" value="Hsp90_fam"/>
</dbReference>
<keyword evidence="2" id="KW-0547">Nucleotide-binding</keyword>
<evidence type="ECO:0000256" key="4">
    <source>
        <dbReference type="ARBA" id="ARBA00023186"/>
    </source>
</evidence>
<organism evidence="6 7">
    <name type="scientific">Pseudomonas straminea</name>
    <dbReference type="NCBI Taxonomy" id="47882"/>
    <lineage>
        <taxon>Bacteria</taxon>
        <taxon>Pseudomonadati</taxon>
        <taxon>Pseudomonadota</taxon>
        <taxon>Gammaproteobacteria</taxon>
        <taxon>Pseudomonadales</taxon>
        <taxon>Pseudomonadaceae</taxon>
        <taxon>Phytopseudomonas</taxon>
    </lineage>
</organism>
<accession>A0A1I1UI30</accession>
<dbReference type="PRINTS" id="PR00775">
    <property type="entry name" value="HEATSHOCK90"/>
</dbReference>
<dbReference type="GO" id="GO:0016887">
    <property type="term" value="F:ATP hydrolysis activity"/>
    <property type="evidence" value="ECO:0007669"/>
    <property type="project" value="InterPro"/>
</dbReference>
<dbReference type="SUPFAM" id="SSF55874">
    <property type="entry name" value="ATPase domain of HSP90 chaperone/DNA topoisomerase II/histidine kinase"/>
    <property type="match status" value="1"/>
</dbReference>
<dbReference type="Gene3D" id="3.30.565.10">
    <property type="entry name" value="Histidine kinase-like ATPase, C-terminal domain"/>
    <property type="match status" value="1"/>
</dbReference>
<reference evidence="7" key="1">
    <citation type="submission" date="2016-10" db="EMBL/GenBank/DDBJ databases">
        <authorList>
            <person name="Varghese N."/>
            <person name="Submissions S."/>
        </authorList>
    </citation>
    <scope>NUCLEOTIDE SEQUENCE [LARGE SCALE GENOMIC DNA]</scope>
    <source>
        <strain evidence="7">JCM 2783</strain>
    </source>
</reference>
<evidence type="ECO:0000256" key="1">
    <source>
        <dbReference type="ARBA" id="ARBA00008239"/>
    </source>
</evidence>
<dbReference type="GO" id="GO:0005524">
    <property type="term" value="F:ATP binding"/>
    <property type="evidence" value="ECO:0007669"/>
    <property type="project" value="UniProtKB-KW"/>
</dbReference>
<feature type="domain" description="HD-CE" evidence="5">
    <location>
        <begin position="54"/>
        <end position="318"/>
    </location>
</feature>
<dbReference type="Pfam" id="PF13589">
    <property type="entry name" value="HATPase_c_3"/>
    <property type="match status" value="1"/>
</dbReference>
<dbReference type="GO" id="GO:0051082">
    <property type="term" value="F:unfolded protein binding"/>
    <property type="evidence" value="ECO:0007669"/>
    <property type="project" value="InterPro"/>
</dbReference>
<keyword evidence="3" id="KW-0067">ATP-binding</keyword>
<dbReference type="InterPro" id="IPR056471">
    <property type="entry name" value="HD-CE"/>
</dbReference>
<dbReference type="Proteomes" id="UP000243950">
    <property type="component" value="Unassembled WGS sequence"/>
</dbReference>
<dbReference type="AlphaFoldDB" id="A0A1I1UI30"/>
<evidence type="ECO:0000256" key="3">
    <source>
        <dbReference type="ARBA" id="ARBA00022840"/>
    </source>
</evidence>
<gene>
    <name evidence="6" type="ORF">SAMN05216372_103371</name>
</gene>
<name>A0A1I1UI30_PSEOC</name>
<evidence type="ECO:0000259" key="5">
    <source>
        <dbReference type="Pfam" id="PF24391"/>
    </source>
</evidence>
<dbReference type="Pfam" id="PF24391">
    <property type="entry name" value="HD-CE"/>
    <property type="match status" value="1"/>
</dbReference>
<dbReference type="GO" id="GO:0016301">
    <property type="term" value="F:kinase activity"/>
    <property type="evidence" value="ECO:0007669"/>
    <property type="project" value="UniProtKB-KW"/>
</dbReference>
<evidence type="ECO:0000256" key="2">
    <source>
        <dbReference type="ARBA" id="ARBA00022741"/>
    </source>
</evidence>
<keyword evidence="6" id="KW-0418">Kinase</keyword>
<dbReference type="PANTHER" id="PTHR11528">
    <property type="entry name" value="HEAT SHOCK PROTEIN 90 FAMILY MEMBER"/>
    <property type="match status" value="1"/>
</dbReference>
<dbReference type="InterPro" id="IPR020575">
    <property type="entry name" value="Hsp90_N"/>
</dbReference>
<keyword evidence="6" id="KW-0808">Transferase</keyword>
<keyword evidence="4" id="KW-0143">Chaperone</keyword>
<evidence type="ECO:0000313" key="6">
    <source>
        <dbReference type="EMBL" id="SFD70516.1"/>
    </source>
</evidence>
<proteinExistence type="inferred from homology"/>
<sequence>MLELSKTVLQSSVWKNTLGITDTDHSIDIERLRNSFIQFRERAAQLANEIRTDLPELTIHDITHLDSLWETGSQIIGENYKLTPTEGYVLGGAILLHDLGMSIAATPGGAESLKNTQRWIDLIHSTYQTSMGRQPTLEEVQSPPADIYKTVVFELLRRIHAENAEKLAFSTFNYKGTNLYLIEDPEIRQSFGRVIGEIAHSHWWSISEIERRFTDQIGSPPWASASDWHVNPLKLACILRAADAAHLDARRAPTFVRSLTTLNSTSAQHWDFQEKLLKPYLKEDALIFTSGESFPLQEASAWWTCLDSLRMVDKELRNIDALLTEHSEPRFSAKRVAGADQPERLAKYIRTQDWHPINATISISDIPNIIKSIGGEELYGKNPQVPLRELIQNSSDAIRARRYYEDRTEDYGEIVVELTELNSSHWLTISDNGTGMSMTVLTDFLLDFGKSFWSSNRVHEEFPGLLSSGFKSTGKYGIGFFSAFMISEKIKVITRHAESAKKDTLVLEFGSSLRERPILRPASSEECIRDGGTKICLQLRTPPTHKGGILYTNDEQSISLNDLCTFLAPATDATIYTIENGTRTLTAKGNDWKEIDGKELLSRLQTRHFNIFKKQNLPLDTQEKISQNIRPIKSSDGEIIGRACISSSFAEHDAYIRGALVIGGLEACLLWGICGILLGKPLRASRDESEPLATPEELSTWASEQAHLVPNLFPEKQDQLDCAETILNCGGDSGPLPICRFKDQYYSEEELSQLTLPEELIIIPSYEIYSATRNIENPKLNNNIITCSTSLSSHIIHSRNPFISSNNYFESSIHGKKKIIHRVLRAIAKSWNVEQETLIDFVIRENDEDTVLIGNSPSGPILAEGVMVTKADFLAQRSPSNDGKSSATLSS</sequence>
<dbReference type="EMBL" id="FOMO01000003">
    <property type="protein sequence ID" value="SFD70516.1"/>
    <property type="molecule type" value="Genomic_DNA"/>
</dbReference>